<dbReference type="EMBL" id="KB908548">
    <property type="protein sequence ID" value="EOA88299.1"/>
    <property type="molecule type" value="Genomic_DNA"/>
</dbReference>
<feature type="binding site" evidence="8">
    <location>
        <position position="575"/>
    </location>
    <ligand>
        <name>Ca(2+)</name>
        <dbReference type="ChEBI" id="CHEBI:29108"/>
    </ligand>
</feature>
<evidence type="ECO:0000256" key="2">
    <source>
        <dbReference type="ARBA" id="ARBA00022670"/>
    </source>
</evidence>
<dbReference type="CDD" id="cd04056">
    <property type="entry name" value="Peptidases_S53"/>
    <property type="match status" value="1"/>
</dbReference>
<dbReference type="GeneID" id="19403167"/>
<feature type="active site" description="Charge relay system" evidence="8">
    <location>
        <position position="257"/>
    </location>
</feature>
<dbReference type="GO" id="GO:0006508">
    <property type="term" value="P:proteolysis"/>
    <property type="evidence" value="ECO:0007669"/>
    <property type="project" value="UniProtKB-KW"/>
</dbReference>
<dbReference type="PANTHER" id="PTHR14218:SF19">
    <property type="entry name" value="SERINE PROTEASE AORO, PUTATIVE (AFU_ORTHOLOGUE AFUA_6G10250)-RELATED"/>
    <property type="match status" value="1"/>
</dbReference>
<dbReference type="OrthoDB" id="409122at2759"/>
<protein>
    <recommendedName>
        <fullName evidence="10">Peptidase S53 domain-containing protein</fullName>
    </recommendedName>
</protein>
<dbReference type="AlphaFoldDB" id="R0KG76"/>
<dbReference type="HOGENOM" id="CLU_013783_4_0_1"/>
<dbReference type="Gene3D" id="3.40.50.200">
    <property type="entry name" value="Peptidase S8/S53 domain"/>
    <property type="match status" value="1"/>
</dbReference>
<dbReference type="Proteomes" id="UP000016935">
    <property type="component" value="Unassembled WGS sequence"/>
</dbReference>
<keyword evidence="3 8" id="KW-0479">Metal-binding</keyword>
<dbReference type="STRING" id="671987.R0KG76"/>
<evidence type="ECO:0000256" key="9">
    <source>
        <dbReference type="SAM" id="MobiDB-lite"/>
    </source>
</evidence>
<dbReference type="CDD" id="cd11377">
    <property type="entry name" value="Pro-peptidase_S53"/>
    <property type="match status" value="1"/>
</dbReference>
<keyword evidence="12" id="KW-1185">Reference proteome</keyword>
<evidence type="ECO:0000256" key="6">
    <source>
        <dbReference type="ARBA" id="ARBA00022837"/>
    </source>
</evidence>
<dbReference type="SUPFAM" id="SSF54897">
    <property type="entry name" value="Protease propeptides/inhibitors"/>
    <property type="match status" value="1"/>
</dbReference>
<gene>
    <name evidence="11" type="ORF">SETTUDRAFT_27753</name>
</gene>
<keyword evidence="4 8" id="KW-0378">Hydrolase</keyword>
<dbReference type="eggNOG" id="ENOG502QZ4I">
    <property type="taxonomic scope" value="Eukaryota"/>
</dbReference>
<dbReference type="PROSITE" id="PS51695">
    <property type="entry name" value="SEDOLISIN"/>
    <property type="match status" value="1"/>
</dbReference>
<dbReference type="SMART" id="SM00944">
    <property type="entry name" value="Pro-kuma_activ"/>
    <property type="match status" value="1"/>
</dbReference>
<comment type="cofactor">
    <cofactor evidence="8">
        <name>Ca(2+)</name>
        <dbReference type="ChEBI" id="CHEBI:29108"/>
    </cofactor>
    <text evidence="8">Binds 1 Ca(2+) ion per subunit.</text>
</comment>
<dbReference type="Pfam" id="PF09286">
    <property type="entry name" value="Pro-kuma_activ"/>
    <property type="match status" value="1"/>
</dbReference>
<dbReference type="GO" id="GO:0008240">
    <property type="term" value="F:tripeptidyl-peptidase activity"/>
    <property type="evidence" value="ECO:0007669"/>
    <property type="project" value="TreeGrafter"/>
</dbReference>
<feature type="binding site" evidence="8">
    <location>
        <position position="595"/>
    </location>
    <ligand>
        <name>Ca(2+)</name>
        <dbReference type="ChEBI" id="CHEBI:29108"/>
    </ligand>
</feature>
<evidence type="ECO:0000256" key="8">
    <source>
        <dbReference type="PROSITE-ProRule" id="PRU01032"/>
    </source>
</evidence>
<dbReference type="GO" id="GO:0046872">
    <property type="term" value="F:metal ion binding"/>
    <property type="evidence" value="ECO:0007669"/>
    <property type="project" value="UniProtKB-UniRule"/>
</dbReference>
<dbReference type="SUPFAM" id="SSF52743">
    <property type="entry name" value="Subtilisin-like"/>
    <property type="match status" value="1"/>
</dbReference>
<evidence type="ECO:0000256" key="7">
    <source>
        <dbReference type="ARBA" id="ARBA00023145"/>
    </source>
</evidence>
<sequence length="616" mass="67455">MDQAESWLNDIASPESPNFGKFWTREQVTEAFRPPQDAVDAVLDWLHSSGIHRDNVTHSNNKQWLVFPSTSQQAEDLFHTNYYEYHDLKGRTLAGNEGYHLPRDIANIVDFVKPGVVTVPLRSPKGRDGSHSAHQRRAKAGPSQNRPIKEADPLRESKVQASGSNCTHETTAQCMAQLLNMPLLDGAAGSNSPSSFGTYQFGQYYEQADLDLYWNEFFPSRIPKGYGPNFVSIDGGLRYEQLLNWAAPIGGTEAALDLQVAMPLYYPGNVTNIQVDDEYYAQDRDPALLTPLLDAIDGSYCTSCADGICGPFDPVLDPTYPDTTPVATGDEPGSPGNNYNGTYQCGTWTPPAVISSSYYSAIGEPNEHAKNHSTRQCAEILKLGLQGITFMFASGDRGVGYGDTCDSFFYSYPNGCPWILIAGGTMIGAGKTENDTEVVWQTGAAGNQPWTGSWASGSGFSLFFDRPDYQKTVVDEYLQNHDPGYTYWEGTNYNHTKPGYYNRAGRAYPDLAANAGPIPEWVGRQRKQDGGTSVSVQAIGVMLARIVDERKKIGKGPIGVPHHVLYNNPQVFRDVVSGNNPGCGTNGFPATKGWDLPTGLGVPDYEKLLALYLSLP</sequence>
<dbReference type="InterPro" id="IPR036852">
    <property type="entry name" value="Peptidase_S8/S53_dom_sf"/>
</dbReference>
<evidence type="ECO:0000259" key="10">
    <source>
        <dbReference type="PROSITE" id="PS51695"/>
    </source>
</evidence>
<evidence type="ECO:0000256" key="4">
    <source>
        <dbReference type="ARBA" id="ARBA00022801"/>
    </source>
</evidence>
<feature type="domain" description="Peptidase S53" evidence="10">
    <location>
        <begin position="169"/>
        <end position="615"/>
    </location>
</feature>
<reference evidence="11 12" key="1">
    <citation type="journal article" date="2012" name="PLoS Pathog.">
        <title>Diverse lifestyles and strategies of plant pathogenesis encoded in the genomes of eighteen Dothideomycetes fungi.</title>
        <authorList>
            <person name="Ohm R.A."/>
            <person name="Feau N."/>
            <person name="Henrissat B."/>
            <person name="Schoch C.L."/>
            <person name="Horwitz B.A."/>
            <person name="Barry K.W."/>
            <person name="Condon B.J."/>
            <person name="Copeland A.C."/>
            <person name="Dhillon B."/>
            <person name="Glaser F."/>
            <person name="Hesse C.N."/>
            <person name="Kosti I."/>
            <person name="LaButti K."/>
            <person name="Lindquist E.A."/>
            <person name="Lucas S."/>
            <person name="Salamov A.A."/>
            <person name="Bradshaw R.E."/>
            <person name="Ciuffetti L."/>
            <person name="Hamelin R.C."/>
            <person name="Kema G.H.J."/>
            <person name="Lawrence C."/>
            <person name="Scott J.A."/>
            <person name="Spatafora J.W."/>
            <person name="Turgeon B.G."/>
            <person name="de Wit P.J.G.M."/>
            <person name="Zhong S."/>
            <person name="Goodwin S.B."/>
            <person name="Grigoriev I.V."/>
        </authorList>
    </citation>
    <scope>NUCLEOTIDE SEQUENCE [LARGE SCALE GENOMIC DNA]</scope>
    <source>
        <strain evidence="12">28A</strain>
    </source>
</reference>
<dbReference type="InterPro" id="IPR030400">
    <property type="entry name" value="Sedolisin_dom"/>
</dbReference>
<organism evidence="11 12">
    <name type="scientific">Exserohilum turcicum (strain 28A)</name>
    <name type="common">Northern leaf blight fungus</name>
    <name type="synonym">Setosphaeria turcica</name>
    <dbReference type="NCBI Taxonomy" id="671987"/>
    <lineage>
        <taxon>Eukaryota</taxon>
        <taxon>Fungi</taxon>
        <taxon>Dikarya</taxon>
        <taxon>Ascomycota</taxon>
        <taxon>Pezizomycotina</taxon>
        <taxon>Dothideomycetes</taxon>
        <taxon>Pleosporomycetidae</taxon>
        <taxon>Pleosporales</taxon>
        <taxon>Pleosporineae</taxon>
        <taxon>Pleosporaceae</taxon>
        <taxon>Exserohilum</taxon>
    </lineage>
</organism>
<feature type="binding site" evidence="8">
    <location>
        <position position="574"/>
    </location>
    <ligand>
        <name>Ca(2+)</name>
        <dbReference type="ChEBI" id="CHEBI:29108"/>
    </ligand>
</feature>
<feature type="binding site" evidence="8">
    <location>
        <position position="593"/>
    </location>
    <ligand>
        <name>Ca(2+)</name>
        <dbReference type="ChEBI" id="CHEBI:29108"/>
    </ligand>
</feature>
<keyword evidence="5 8" id="KW-0720">Serine protease</keyword>
<feature type="region of interest" description="Disordered" evidence="9">
    <location>
        <begin position="120"/>
        <end position="163"/>
    </location>
</feature>
<keyword evidence="2 8" id="KW-0645">Protease</keyword>
<proteinExistence type="predicted"/>
<evidence type="ECO:0000256" key="3">
    <source>
        <dbReference type="ARBA" id="ARBA00022723"/>
    </source>
</evidence>
<evidence type="ECO:0000256" key="1">
    <source>
        <dbReference type="ARBA" id="ARBA00004239"/>
    </source>
</evidence>
<keyword evidence="7" id="KW-0865">Zymogen</keyword>
<name>R0KG76_EXST2</name>
<evidence type="ECO:0000313" key="11">
    <source>
        <dbReference type="EMBL" id="EOA88299.1"/>
    </source>
</evidence>
<dbReference type="PANTHER" id="PTHR14218">
    <property type="entry name" value="PROTEASE S8 TRIPEPTIDYL PEPTIDASE I CLN2"/>
    <property type="match status" value="1"/>
</dbReference>
<feature type="active site" description="Charge relay system" evidence="8">
    <location>
        <position position="533"/>
    </location>
</feature>
<dbReference type="GO" id="GO:0004252">
    <property type="term" value="F:serine-type endopeptidase activity"/>
    <property type="evidence" value="ECO:0007669"/>
    <property type="project" value="UniProtKB-UniRule"/>
</dbReference>
<feature type="active site" description="Charge relay system" evidence="8">
    <location>
        <position position="253"/>
    </location>
</feature>
<comment type="subcellular location">
    <subcellularLocation>
        <location evidence="1">Secreted</location>
        <location evidence="1">Extracellular space</location>
    </subcellularLocation>
</comment>
<evidence type="ECO:0000313" key="12">
    <source>
        <dbReference type="Proteomes" id="UP000016935"/>
    </source>
</evidence>
<dbReference type="InterPro" id="IPR050819">
    <property type="entry name" value="Tripeptidyl-peptidase_I"/>
</dbReference>
<accession>R0KG76</accession>
<keyword evidence="6 8" id="KW-0106">Calcium</keyword>
<reference evidence="11 12" key="2">
    <citation type="journal article" date="2013" name="PLoS Genet.">
        <title>Comparative genome structure, secondary metabolite, and effector coding capacity across Cochliobolus pathogens.</title>
        <authorList>
            <person name="Condon B.J."/>
            <person name="Leng Y."/>
            <person name="Wu D."/>
            <person name="Bushley K.E."/>
            <person name="Ohm R.A."/>
            <person name="Otillar R."/>
            <person name="Martin J."/>
            <person name="Schackwitz W."/>
            <person name="Grimwood J."/>
            <person name="MohdZainudin N."/>
            <person name="Xue C."/>
            <person name="Wang R."/>
            <person name="Manning V.A."/>
            <person name="Dhillon B."/>
            <person name="Tu Z.J."/>
            <person name="Steffenson B.J."/>
            <person name="Salamov A."/>
            <person name="Sun H."/>
            <person name="Lowry S."/>
            <person name="LaButti K."/>
            <person name="Han J."/>
            <person name="Copeland A."/>
            <person name="Lindquist E."/>
            <person name="Barry K."/>
            <person name="Schmutz J."/>
            <person name="Baker S.E."/>
            <person name="Ciuffetti L.M."/>
            <person name="Grigoriev I.V."/>
            <person name="Zhong S."/>
            <person name="Turgeon B.G."/>
        </authorList>
    </citation>
    <scope>NUCLEOTIDE SEQUENCE [LARGE SCALE GENOMIC DNA]</scope>
    <source>
        <strain evidence="12">28A</strain>
    </source>
</reference>
<dbReference type="GO" id="GO:0005576">
    <property type="term" value="C:extracellular region"/>
    <property type="evidence" value="ECO:0007669"/>
    <property type="project" value="UniProtKB-SubCell"/>
</dbReference>
<evidence type="ECO:0000256" key="5">
    <source>
        <dbReference type="ARBA" id="ARBA00022825"/>
    </source>
</evidence>
<dbReference type="InterPro" id="IPR015366">
    <property type="entry name" value="S53_propep"/>
</dbReference>
<dbReference type="RefSeq" id="XP_008024071.1">
    <property type="nucleotide sequence ID" value="XM_008025880.1"/>
</dbReference>
<feature type="compositionally biased region" description="Basic and acidic residues" evidence="9">
    <location>
        <begin position="147"/>
        <end position="158"/>
    </location>
</feature>